<dbReference type="Proteomes" id="UP000770661">
    <property type="component" value="Unassembled WGS sequence"/>
</dbReference>
<dbReference type="EMBL" id="JACEEZ010020654">
    <property type="protein sequence ID" value="KAG0714299.1"/>
    <property type="molecule type" value="Genomic_DNA"/>
</dbReference>
<gene>
    <name evidence="2" type="ORF">GWK47_014421</name>
</gene>
<proteinExistence type="predicted"/>
<dbReference type="AlphaFoldDB" id="A0A8J4XY95"/>
<accession>A0A8J4XY95</accession>
<evidence type="ECO:0000313" key="3">
    <source>
        <dbReference type="Proteomes" id="UP000770661"/>
    </source>
</evidence>
<protein>
    <submittedName>
        <fullName evidence="2">Uncharacterized protein</fullName>
    </submittedName>
</protein>
<evidence type="ECO:0000313" key="2">
    <source>
        <dbReference type="EMBL" id="KAG0714299.1"/>
    </source>
</evidence>
<reference evidence="2" key="1">
    <citation type="submission" date="2020-07" db="EMBL/GenBank/DDBJ databases">
        <title>The High-quality genome of the commercially important snow crab, Chionoecetes opilio.</title>
        <authorList>
            <person name="Jeong J.-H."/>
            <person name="Ryu S."/>
        </authorList>
    </citation>
    <scope>NUCLEOTIDE SEQUENCE</scope>
    <source>
        <strain evidence="2">MADBK_172401_WGS</strain>
        <tissue evidence="2">Digestive gland</tissue>
    </source>
</reference>
<organism evidence="2 3">
    <name type="scientific">Chionoecetes opilio</name>
    <name type="common">Atlantic snow crab</name>
    <name type="synonym">Cancer opilio</name>
    <dbReference type="NCBI Taxonomy" id="41210"/>
    <lineage>
        <taxon>Eukaryota</taxon>
        <taxon>Metazoa</taxon>
        <taxon>Ecdysozoa</taxon>
        <taxon>Arthropoda</taxon>
        <taxon>Crustacea</taxon>
        <taxon>Multicrustacea</taxon>
        <taxon>Malacostraca</taxon>
        <taxon>Eumalacostraca</taxon>
        <taxon>Eucarida</taxon>
        <taxon>Decapoda</taxon>
        <taxon>Pleocyemata</taxon>
        <taxon>Brachyura</taxon>
        <taxon>Eubrachyura</taxon>
        <taxon>Majoidea</taxon>
        <taxon>Majidae</taxon>
        <taxon>Chionoecetes</taxon>
    </lineage>
</organism>
<evidence type="ECO:0000256" key="1">
    <source>
        <dbReference type="SAM" id="MobiDB-lite"/>
    </source>
</evidence>
<sequence>MALMTSSLVSALSLRYGDLSSEVEAPVMPHSERGQDGWALASSKSLVQVKEDGNSRAVVEILGPGRAMTLLEVPHPRGEAEDVWVEVSQAPQEGRVSTIPSAVLAVQTHQGDWARLGGYPGLGMGWMSASFPRRGQAASQPGGVDQGQECRLPRAPPAWASIE</sequence>
<comment type="caution">
    <text evidence="2">The sequence shown here is derived from an EMBL/GenBank/DDBJ whole genome shotgun (WGS) entry which is preliminary data.</text>
</comment>
<name>A0A8J4XY95_CHIOP</name>
<feature type="region of interest" description="Disordered" evidence="1">
    <location>
        <begin position="133"/>
        <end position="163"/>
    </location>
</feature>
<keyword evidence="3" id="KW-1185">Reference proteome</keyword>